<evidence type="ECO:0000256" key="2">
    <source>
        <dbReference type="SAM" id="Phobius"/>
    </source>
</evidence>
<feature type="compositionally biased region" description="Polar residues" evidence="1">
    <location>
        <begin position="480"/>
        <end position="490"/>
    </location>
</feature>
<feature type="transmembrane region" description="Helical" evidence="2">
    <location>
        <begin position="308"/>
        <end position="332"/>
    </location>
</feature>
<evidence type="ECO:0000256" key="1">
    <source>
        <dbReference type="SAM" id="MobiDB-lite"/>
    </source>
</evidence>
<dbReference type="EMBL" id="HACG01046971">
    <property type="protein sequence ID" value="CEK93836.1"/>
    <property type="molecule type" value="Transcribed_RNA"/>
</dbReference>
<feature type="region of interest" description="Disordered" evidence="1">
    <location>
        <begin position="421"/>
        <end position="493"/>
    </location>
</feature>
<keyword evidence="2" id="KW-1133">Transmembrane helix</keyword>
<dbReference type="AlphaFoldDB" id="A0A0B7BNB0"/>
<evidence type="ECO:0000256" key="3">
    <source>
        <dbReference type="SAM" id="SignalP"/>
    </source>
</evidence>
<keyword evidence="3" id="KW-0732">Signal</keyword>
<reference evidence="4" key="1">
    <citation type="submission" date="2014-12" db="EMBL/GenBank/DDBJ databases">
        <title>Insight into the proteome of Arion vulgaris.</title>
        <authorList>
            <person name="Aradska J."/>
            <person name="Bulat T."/>
            <person name="Smidak R."/>
            <person name="Sarate P."/>
            <person name="Gangsoo J."/>
            <person name="Sialana F."/>
            <person name="Bilban M."/>
            <person name="Lubec G."/>
        </authorList>
    </citation>
    <scope>NUCLEOTIDE SEQUENCE</scope>
    <source>
        <tissue evidence="4">Skin</tissue>
    </source>
</reference>
<feature type="signal peptide" evidence="3">
    <location>
        <begin position="1"/>
        <end position="21"/>
    </location>
</feature>
<gene>
    <name evidence="4" type="primary">ORF197501</name>
</gene>
<feature type="region of interest" description="Disordered" evidence="1">
    <location>
        <begin position="240"/>
        <end position="301"/>
    </location>
</feature>
<keyword evidence="2" id="KW-0812">Transmembrane</keyword>
<feature type="compositionally biased region" description="Low complexity" evidence="1">
    <location>
        <begin position="520"/>
        <end position="531"/>
    </location>
</feature>
<name>A0A0B7BNB0_9EUPU</name>
<feature type="compositionally biased region" description="Polar residues" evidence="1">
    <location>
        <begin position="242"/>
        <end position="258"/>
    </location>
</feature>
<feature type="chain" id="PRO_5002124777" description="WSC domain-containing protein" evidence="3">
    <location>
        <begin position="22"/>
        <end position="553"/>
    </location>
</feature>
<evidence type="ECO:0008006" key="5">
    <source>
        <dbReference type="Google" id="ProtNLM"/>
    </source>
</evidence>
<accession>A0A0B7BNB0</accession>
<sequence>MFHLLTRTFVILSLLIGIASLYDDLESAYGAENGVFGDEIKLEGDQEDDSYAAYGDVYAGYDEDYETDQDDHILANVSFSMERLKEFYNCLCLGTFTSCKINYRIEGNNWSVTDIVKNGTFYGENELCKYYVCSYVENSQHISCDQLKEQSTACNVGSAAQFFRFKEHDCCGSTCVGLFWSSPDEQMTFFQNSSDIESCDDTCMCKPDDGNGHTIIKITPPPFSNNTQIDKYIIHKTELPNIGSSRTPSENTQTSSDVSSKLLSHLTSTKNTAVDEPTNDKNTPLVLNENGTQYDPPPSDKNTERKTVLIVIITIIALLFIISCVVFIFVVIRKRKQQSKKLNVNNNTHSTNVAIVNTGPQLSYARFEQTNETAPSQYSTPLIGGVTTTNANVYKQSQNGPGVDKNGVKVLSIQGVGENSINNIPKKTVHGGPEASTRVRVDPGSSRTSANKQKYNDKISDTYPSNSHDGIRDHTHSKKSGQITTGNDIDSGNVKKMLNSNYDESVGFISETGKKGPLRKAANSKTAASSKLSEDEESTQPLLTTPMIKESVV</sequence>
<evidence type="ECO:0000313" key="4">
    <source>
        <dbReference type="EMBL" id="CEK93836.1"/>
    </source>
</evidence>
<feature type="region of interest" description="Disordered" evidence="1">
    <location>
        <begin position="511"/>
        <end position="553"/>
    </location>
</feature>
<proteinExistence type="predicted"/>
<protein>
    <recommendedName>
        <fullName evidence="5">WSC domain-containing protein</fullName>
    </recommendedName>
</protein>
<feature type="compositionally biased region" description="Low complexity" evidence="1">
    <location>
        <begin position="259"/>
        <end position="270"/>
    </location>
</feature>
<organism evidence="4">
    <name type="scientific">Arion vulgaris</name>
    <dbReference type="NCBI Taxonomy" id="1028688"/>
    <lineage>
        <taxon>Eukaryota</taxon>
        <taxon>Metazoa</taxon>
        <taxon>Spiralia</taxon>
        <taxon>Lophotrochozoa</taxon>
        <taxon>Mollusca</taxon>
        <taxon>Gastropoda</taxon>
        <taxon>Heterobranchia</taxon>
        <taxon>Euthyneura</taxon>
        <taxon>Panpulmonata</taxon>
        <taxon>Eupulmonata</taxon>
        <taxon>Stylommatophora</taxon>
        <taxon>Helicina</taxon>
        <taxon>Arionoidea</taxon>
        <taxon>Arionidae</taxon>
        <taxon>Arion</taxon>
    </lineage>
</organism>
<keyword evidence="2" id="KW-0472">Membrane</keyword>